<dbReference type="EMBL" id="WHWB01033987">
    <property type="protein sequence ID" value="KAJ7415147.1"/>
    <property type="molecule type" value="Genomic_DNA"/>
</dbReference>
<gene>
    <name evidence="2" type="ORF">WISP_79602</name>
</gene>
<comment type="caution">
    <text evidence="2">The sequence shown here is derived from an EMBL/GenBank/DDBJ whole genome shotgun (WGS) entry which is preliminary data.</text>
</comment>
<evidence type="ECO:0000313" key="2">
    <source>
        <dbReference type="EMBL" id="KAJ7415147.1"/>
    </source>
</evidence>
<sequence>MLDNPFNDKIGPDVQPEPPLPQLEAISSHPVTCLGEEPYPQLAIFSSLSFLNNFSSFGILIDVEDVDCDIVRVFTFLDERIPGVDIIVIEVVCHPKRKISHKEMRQVKIKKKEEIATTG</sequence>
<proteinExistence type="predicted"/>
<name>A0ABQ9DAX1_9PASS</name>
<keyword evidence="3" id="KW-1185">Reference proteome</keyword>
<organism evidence="2 3">
    <name type="scientific">Willisornis vidua</name>
    <name type="common">Xingu scale-backed antbird</name>
    <dbReference type="NCBI Taxonomy" id="1566151"/>
    <lineage>
        <taxon>Eukaryota</taxon>
        <taxon>Metazoa</taxon>
        <taxon>Chordata</taxon>
        <taxon>Craniata</taxon>
        <taxon>Vertebrata</taxon>
        <taxon>Euteleostomi</taxon>
        <taxon>Archelosauria</taxon>
        <taxon>Archosauria</taxon>
        <taxon>Dinosauria</taxon>
        <taxon>Saurischia</taxon>
        <taxon>Theropoda</taxon>
        <taxon>Coelurosauria</taxon>
        <taxon>Aves</taxon>
        <taxon>Neognathae</taxon>
        <taxon>Neoaves</taxon>
        <taxon>Telluraves</taxon>
        <taxon>Australaves</taxon>
        <taxon>Passeriformes</taxon>
        <taxon>Thamnophilidae</taxon>
        <taxon>Willisornis</taxon>
    </lineage>
</organism>
<reference evidence="2" key="1">
    <citation type="submission" date="2019-10" db="EMBL/GenBank/DDBJ databases">
        <authorList>
            <person name="Soares A.E.R."/>
            <person name="Aleixo A."/>
            <person name="Schneider P."/>
            <person name="Miyaki C.Y."/>
            <person name="Schneider M.P."/>
            <person name="Mello C."/>
            <person name="Vasconcelos A.T.R."/>
        </authorList>
    </citation>
    <scope>NUCLEOTIDE SEQUENCE</scope>
    <source>
        <tissue evidence="2">Muscle</tissue>
    </source>
</reference>
<dbReference type="Proteomes" id="UP001145742">
    <property type="component" value="Unassembled WGS sequence"/>
</dbReference>
<evidence type="ECO:0000256" key="1">
    <source>
        <dbReference type="SAM" id="MobiDB-lite"/>
    </source>
</evidence>
<accession>A0ABQ9DAX1</accession>
<protein>
    <submittedName>
        <fullName evidence="2">Uncharacterized protein</fullName>
    </submittedName>
</protein>
<evidence type="ECO:0000313" key="3">
    <source>
        <dbReference type="Proteomes" id="UP001145742"/>
    </source>
</evidence>
<feature type="region of interest" description="Disordered" evidence="1">
    <location>
        <begin position="1"/>
        <end position="21"/>
    </location>
</feature>